<dbReference type="SUPFAM" id="SSF143631">
    <property type="entry name" value="ApbE-like"/>
    <property type="match status" value="1"/>
</dbReference>
<dbReference type="Gene3D" id="3.10.520.10">
    <property type="entry name" value="ApbE-like domains"/>
    <property type="match status" value="1"/>
</dbReference>
<accession>A0ABU5E199</accession>
<dbReference type="PIRSF" id="PIRSF006421">
    <property type="entry name" value="UCP006421"/>
    <property type="match status" value="1"/>
</dbReference>
<reference evidence="1 2" key="1">
    <citation type="journal article" date="2013" name="Antonie Van Leeuwenhoek">
        <title>Dongia rigui sp. nov., isolated from freshwater of a large wetland in Korea.</title>
        <authorList>
            <person name="Baik K.S."/>
            <person name="Hwang Y.M."/>
            <person name="Choi J.S."/>
            <person name="Kwon J."/>
            <person name="Seong C.N."/>
        </authorList>
    </citation>
    <scope>NUCLEOTIDE SEQUENCE [LARGE SCALE GENOMIC DNA]</scope>
    <source>
        <strain evidence="1 2">04SU4-P</strain>
    </source>
</reference>
<dbReference type="InterPro" id="IPR007183">
    <property type="entry name" value="UPF0280"/>
</dbReference>
<organism evidence="1 2">
    <name type="scientific">Dongia rigui</name>
    <dbReference type="NCBI Taxonomy" id="940149"/>
    <lineage>
        <taxon>Bacteria</taxon>
        <taxon>Pseudomonadati</taxon>
        <taxon>Pseudomonadota</taxon>
        <taxon>Alphaproteobacteria</taxon>
        <taxon>Rhodospirillales</taxon>
        <taxon>Dongiaceae</taxon>
        <taxon>Dongia</taxon>
    </lineage>
</organism>
<dbReference type="EMBL" id="JAXCLX010000002">
    <property type="protein sequence ID" value="MDY0872596.1"/>
    <property type="molecule type" value="Genomic_DNA"/>
</dbReference>
<keyword evidence="2" id="KW-1185">Reference proteome</keyword>
<comment type="caution">
    <text evidence="1">The sequence shown here is derived from an EMBL/GenBank/DDBJ whole genome shotgun (WGS) entry which is preliminary data.</text>
</comment>
<protein>
    <submittedName>
        <fullName evidence="1">UPF0280 family protein</fullName>
    </submittedName>
</protein>
<sequence length="300" mass="31465">MSRRQQAKFLPDGRRLHLQDGPIDLIIEAQGPDAAVTIAYDAACDRFATLLDELCVELPLLRRPMTPESAAPHGPVARRMAAVARLYSDKHFVTPMVAVAGAGAEAVLDAMTAAAPLTRAYVNNGGDIALHLTAGTHFEIGMVDRPDHPRLFGKLLVAPGDGVRGIATSGRHGRSFSLGIADAVTVLAADAPTADAAATMIANAVDLPDHPAIIRAPADSLQPDSDLGSRLVTRSVGALAPQDVARALMRGVRFAEHLLALGRIHAAALHLAGETRLVLNNPGLMSLIGHQKEVKIHAAG</sequence>
<gene>
    <name evidence="1" type="ORF">SMD31_11700</name>
</gene>
<dbReference type="InterPro" id="IPR003374">
    <property type="entry name" value="ApbE-like_sf"/>
</dbReference>
<evidence type="ECO:0000313" key="2">
    <source>
        <dbReference type="Proteomes" id="UP001271769"/>
    </source>
</evidence>
<dbReference type="NCBIfam" id="NF003322">
    <property type="entry name" value="PRK04334.1-2"/>
    <property type="match status" value="1"/>
</dbReference>
<evidence type="ECO:0000313" key="1">
    <source>
        <dbReference type="EMBL" id="MDY0872596.1"/>
    </source>
</evidence>
<proteinExistence type="predicted"/>
<name>A0ABU5E199_9PROT</name>
<dbReference type="RefSeq" id="WP_320501071.1">
    <property type="nucleotide sequence ID" value="NZ_JAXCLX010000002.1"/>
</dbReference>
<dbReference type="Proteomes" id="UP001271769">
    <property type="component" value="Unassembled WGS sequence"/>
</dbReference>